<proteinExistence type="predicted"/>
<reference evidence="2" key="2">
    <citation type="journal article" date="2015" name="Data Brief">
        <title>Shoot transcriptome of the giant reed, Arundo donax.</title>
        <authorList>
            <person name="Barrero R.A."/>
            <person name="Guerrero F.D."/>
            <person name="Moolhuijzen P."/>
            <person name="Goolsby J.A."/>
            <person name="Tidwell J."/>
            <person name="Bellgard S.E."/>
            <person name="Bellgard M.I."/>
        </authorList>
    </citation>
    <scope>NUCLEOTIDE SEQUENCE</scope>
    <source>
        <tissue evidence="2">Shoot tissue taken approximately 20 cm above the soil surface</tissue>
    </source>
</reference>
<accession>A0A0A8Y0K2</accession>
<evidence type="ECO:0000256" key="1">
    <source>
        <dbReference type="SAM" id="Phobius"/>
    </source>
</evidence>
<name>A0A0A8Y0K2_ARUDO</name>
<dbReference type="AlphaFoldDB" id="A0A0A8Y0K2"/>
<dbReference type="EMBL" id="GBRH01278236">
    <property type="protein sequence ID" value="JAD19659.1"/>
    <property type="molecule type" value="Transcribed_RNA"/>
</dbReference>
<keyword evidence="1" id="KW-0812">Transmembrane</keyword>
<reference evidence="2" key="1">
    <citation type="submission" date="2014-09" db="EMBL/GenBank/DDBJ databases">
        <authorList>
            <person name="Magalhaes I.L.F."/>
            <person name="Oliveira U."/>
            <person name="Santos F.R."/>
            <person name="Vidigal T.H.D.A."/>
            <person name="Brescovit A.D."/>
            <person name="Santos A.J."/>
        </authorList>
    </citation>
    <scope>NUCLEOTIDE SEQUENCE</scope>
    <source>
        <tissue evidence="2">Shoot tissue taken approximately 20 cm above the soil surface</tissue>
    </source>
</reference>
<sequence>MAGRFMFQNFSSCVSRSRTLFGSHASASARDVAPVASRASEGVISAPGNLLLHGASAHPTTAVPNYCGIHGYAARYNTLTCSRPATAKKGSPITGMPSVITTHRMKPAHVDSIFWESGTTACEAEMKAKKADLDPRSACKAEMEAGKAALDHRSACKAEMEAEKKAFAESPPARKAKLDKNAAEFNAIVTSLVLVWSLVGLYWAFQTFSESKRERQGESSQDAVKNPSVA</sequence>
<protein>
    <submittedName>
        <fullName evidence="2">Uncharacterized protein</fullName>
    </submittedName>
</protein>
<keyword evidence="1" id="KW-0472">Membrane</keyword>
<organism evidence="2">
    <name type="scientific">Arundo donax</name>
    <name type="common">Giant reed</name>
    <name type="synonym">Donax arundinaceus</name>
    <dbReference type="NCBI Taxonomy" id="35708"/>
    <lineage>
        <taxon>Eukaryota</taxon>
        <taxon>Viridiplantae</taxon>
        <taxon>Streptophyta</taxon>
        <taxon>Embryophyta</taxon>
        <taxon>Tracheophyta</taxon>
        <taxon>Spermatophyta</taxon>
        <taxon>Magnoliopsida</taxon>
        <taxon>Liliopsida</taxon>
        <taxon>Poales</taxon>
        <taxon>Poaceae</taxon>
        <taxon>PACMAD clade</taxon>
        <taxon>Arundinoideae</taxon>
        <taxon>Arundineae</taxon>
        <taxon>Arundo</taxon>
    </lineage>
</organism>
<feature type="transmembrane region" description="Helical" evidence="1">
    <location>
        <begin position="185"/>
        <end position="205"/>
    </location>
</feature>
<evidence type="ECO:0000313" key="2">
    <source>
        <dbReference type="EMBL" id="JAD19659.1"/>
    </source>
</evidence>
<keyword evidence="1" id="KW-1133">Transmembrane helix</keyword>